<evidence type="ECO:0000313" key="13">
    <source>
        <dbReference type="Proteomes" id="UP000183365"/>
    </source>
</evidence>
<evidence type="ECO:0000256" key="7">
    <source>
        <dbReference type="ARBA" id="ARBA00022824"/>
    </source>
</evidence>
<feature type="compositionally biased region" description="Basic residues" evidence="10">
    <location>
        <begin position="1"/>
        <end position="10"/>
    </location>
</feature>
<evidence type="ECO:0000256" key="9">
    <source>
        <dbReference type="ARBA" id="ARBA00023136"/>
    </source>
</evidence>
<evidence type="ECO:0000256" key="10">
    <source>
        <dbReference type="SAM" id="MobiDB-lite"/>
    </source>
</evidence>
<gene>
    <name evidence="12" type="ORF">HGUI_02129</name>
</gene>
<dbReference type="EMBL" id="FQNF01000034">
    <property type="protein sequence ID" value="SGZ39929.1"/>
    <property type="molecule type" value="Genomic_DNA"/>
</dbReference>
<feature type="transmembrane region" description="Helical" evidence="11">
    <location>
        <begin position="90"/>
        <end position="110"/>
    </location>
</feature>
<feature type="transmembrane region" description="Helical" evidence="11">
    <location>
        <begin position="60"/>
        <end position="78"/>
    </location>
</feature>
<dbReference type="PANTHER" id="PTHR13205">
    <property type="entry name" value="TRANSMEMBRANE PROTEIN 15-RELATED"/>
    <property type="match status" value="1"/>
</dbReference>
<feature type="transmembrane region" description="Helical" evidence="11">
    <location>
        <begin position="429"/>
        <end position="445"/>
    </location>
</feature>
<evidence type="ECO:0000313" key="12">
    <source>
        <dbReference type="EMBL" id="SGZ39929.1"/>
    </source>
</evidence>
<dbReference type="OrthoDB" id="377083at2759"/>
<feature type="transmembrane region" description="Helical" evidence="11">
    <location>
        <begin position="393"/>
        <end position="417"/>
    </location>
</feature>
<proteinExistence type="inferred from homology"/>
<reference evidence="13" key="1">
    <citation type="submission" date="2016-11" db="EMBL/GenBank/DDBJ databases">
        <authorList>
            <person name="Guldener U."/>
        </authorList>
    </citation>
    <scope>NUCLEOTIDE SEQUENCE [LARGE SCALE GENOMIC DNA]</scope>
</reference>
<feature type="region of interest" description="Disordered" evidence="10">
    <location>
        <begin position="1"/>
        <end position="28"/>
    </location>
</feature>
<evidence type="ECO:0000256" key="11">
    <source>
        <dbReference type="SAM" id="Phobius"/>
    </source>
</evidence>
<comment type="similarity">
    <text evidence="2">Belongs to the polyprenol kinase family.</text>
</comment>
<dbReference type="Proteomes" id="UP000183365">
    <property type="component" value="Unassembled WGS sequence"/>
</dbReference>
<keyword evidence="13" id="KW-1185">Reference proteome</keyword>
<feature type="transmembrane region" description="Helical" evidence="11">
    <location>
        <begin position="250"/>
        <end position="272"/>
    </location>
</feature>
<name>A0A1L0CNA9_9ASCO</name>
<evidence type="ECO:0000256" key="3">
    <source>
        <dbReference type="ARBA" id="ARBA00012132"/>
    </source>
</evidence>
<dbReference type="GO" id="GO:0004168">
    <property type="term" value="F:dolichol kinase activity"/>
    <property type="evidence" value="ECO:0007669"/>
    <property type="project" value="UniProtKB-EC"/>
</dbReference>
<sequence>MSVKNRKGNKQAKTNPLHPTTTNVDPVDHGVNIDEVPDKYAHVMTSDFDFLTEMLCTDRVIQILIIMMTGHLFYLQNYSSSTNSIVTDNSSMGIIFNSLISFVCCLFIFIKKDVHKWNLSNFDSTFFNLFYLFLIPMALTFYFLPTEYLALTGTLILNSLPINGPLRIPLMGIFMIFQLPTNVNNYYITRLHFFKSIFVNFLIESLLSYISGHRKSLSIVETNLFSILLTYITFVFEFPINIPFQILQKSLYALATTFVLQMVYILILKFIFNVNIKHKSILTKLVGFSLTILSFPFFLYQYLSILPGFFSTTFEKPPIWLMLFLTENDNRLTIVSIWGVLIFTTIPLLTGYVYQGDVSLNFSRKFWHFLLLFIIAVPWKYDPELVKVSLSGVIGLFLIIESLRLCGFLPEFIIQILNKFADHRDQRGPLLISYIYLIVGASFPILLDNDLSGIILLGLGDSLASIIGKKYGKRYWADSNEDNKKTYEGTLAFVLACYTFELIYNFYLSDYQMSNVIGFFQQYDWNSSLFSFATYLVAGILEGNATLNDNILLPTYTMVLKRLLK</sequence>
<feature type="transmembrane region" description="Helical" evidence="11">
    <location>
        <begin position="122"/>
        <end position="144"/>
    </location>
</feature>
<dbReference type="GO" id="GO:0005789">
    <property type="term" value="C:endoplasmic reticulum membrane"/>
    <property type="evidence" value="ECO:0007669"/>
    <property type="project" value="UniProtKB-SubCell"/>
</dbReference>
<keyword evidence="6" id="KW-0418">Kinase</keyword>
<feature type="transmembrane region" description="Helical" evidence="11">
    <location>
        <begin position="528"/>
        <end position="547"/>
    </location>
</feature>
<dbReference type="VEuPathDB" id="FungiDB:HGUI_02129"/>
<feature type="transmembrane region" description="Helical" evidence="11">
    <location>
        <begin position="451"/>
        <end position="468"/>
    </location>
</feature>
<dbReference type="AlphaFoldDB" id="A0A1L0CNA9"/>
<evidence type="ECO:0000256" key="6">
    <source>
        <dbReference type="ARBA" id="ARBA00022777"/>
    </source>
</evidence>
<feature type="transmembrane region" description="Helical" evidence="11">
    <location>
        <begin position="489"/>
        <end position="508"/>
    </location>
</feature>
<feature type="transmembrane region" description="Helical" evidence="11">
    <location>
        <begin position="366"/>
        <end position="381"/>
    </location>
</feature>
<comment type="subcellular location">
    <subcellularLocation>
        <location evidence="1">Endoplasmic reticulum membrane</location>
        <topology evidence="1">Multi-pass membrane protein</topology>
    </subcellularLocation>
</comment>
<dbReference type="InterPro" id="IPR032974">
    <property type="entry name" value="Polypren_kinase"/>
</dbReference>
<evidence type="ECO:0000256" key="5">
    <source>
        <dbReference type="ARBA" id="ARBA00022692"/>
    </source>
</evidence>
<feature type="transmembrane region" description="Helical" evidence="11">
    <location>
        <begin position="332"/>
        <end position="354"/>
    </location>
</feature>
<keyword evidence="5 11" id="KW-0812">Transmembrane</keyword>
<accession>A0A1L0CNA9</accession>
<dbReference type="EC" id="2.7.1.108" evidence="3"/>
<dbReference type="GO" id="GO:0043048">
    <property type="term" value="P:dolichyl monophosphate biosynthetic process"/>
    <property type="evidence" value="ECO:0007669"/>
    <property type="project" value="TreeGrafter"/>
</dbReference>
<feature type="transmembrane region" description="Helical" evidence="11">
    <location>
        <begin position="224"/>
        <end position="244"/>
    </location>
</feature>
<keyword evidence="9 11" id="KW-0472">Membrane</keyword>
<evidence type="ECO:0000256" key="1">
    <source>
        <dbReference type="ARBA" id="ARBA00004477"/>
    </source>
</evidence>
<keyword evidence="8 11" id="KW-1133">Transmembrane helix</keyword>
<keyword evidence="7" id="KW-0256">Endoplasmic reticulum</keyword>
<dbReference type="PANTHER" id="PTHR13205:SF15">
    <property type="entry name" value="DOLICHOL KINASE"/>
    <property type="match status" value="1"/>
</dbReference>
<keyword evidence="4" id="KW-0808">Transferase</keyword>
<feature type="compositionally biased region" description="Polar residues" evidence="10">
    <location>
        <begin position="11"/>
        <end position="24"/>
    </location>
</feature>
<evidence type="ECO:0000256" key="2">
    <source>
        <dbReference type="ARBA" id="ARBA00010794"/>
    </source>
</evidence>
<organism evidence="12 13">
    <name type="scientific">Hanseniaspora guilliermondii</name>
    <dbReference type="NCBI Taxonomy" id="56406"/>
    <lineage>
        <taxon>Eukaryota</taxon>
        <taxon>Fungi</taxon>
        <taxon>Dikarya</taxon>
        <taxon>Ascomycota</taxon>
        <taxon>Saccharomycotina</taxon>
        <taxon>Saccharomycetes</taxon>
        <taxon>Saccharomycodales</taxon>
        <taxon>Saccharomycodaceae</taxon>
        <taxon>Hanseniaspora</taxon>
    </lineage>
</organism>
<protein>
    <recommendedName>
        <fullName evidence="3">dolichol kinase</fullName>
        <ecNumber evidence="3">2.7.1.108</ecNumber>
    </recommendedName>
</protein>
<evidence type="ECO:0000256" key="8">
    <source>
        <dbReference type="ARBA" id="ARBA00022989"/>
    </source>
</evidence>
<evidence type="ECO:0000256" key="4">
    <source>
        <dbReference type="ARBA" id="ARBA00022679"/>
    </source>
</evidence>
<feature type="transmembrane region" description="Helical" evidence="11">
    <location>
        <begin position="284"/>
        <end position="303"/>
    </location>
</feature>